<dbReference type="EMBL" id="JACGWV010000001">
    <property type="protein sequence ID" value="MBA8807883.1"/>
    <property type="molecule type" value="Genomic_DNA"/>
</dbReference>
<feature type="domain" description="HTH cro/C1-type" evidence="2">
    <location>
        <begin position="37"/>
        <end position="84"/>
    </location>
</feature>
<proteinExistence type="predicted"/>
<evidence type="ECO:0000313" key="4">
    <source>
        <dbReference type="Proteomes" id="UP000540568"/>
    </source>
</evidence>
<feature type="compositionally biased region" description="Basic and acidic residues" evidence="1">
    <location>
        <begin position="1"/>
        <end position="23"/>
    </location>
</feature>
<evidence type="ECO:0000256" key="1">
    <source>
        <dbReference type="SAM" id="MobiDB-lite"/>
    </source>
</evidence>
<dbReference type="Gene3D" id="3.30.450.180">
    <property type="match status" value="1"/>
</dbReference>
<organism evidence="3 4">
    <name type="scientific">Promicromonospora sukumoe</name>
    <dbReference type="NCBI Taxonomy" id="88382"/>
    <lineage>
        <taxon>Bacteria</taxon>
        <taxon>Bacillati</taxon>
        <taxon>Actinomycetota</taxon>
        <taxon>Actinomycetes</taxon>
        <taxon>Micrococcales</taxon>
        <taxon>Promicromonosporaceae</taxon>
        <taxon>Promicromonospora</taxon>
    </lineage>
</organism>
<dbReference type="InterPro" id="IPR010982">
    <property type="entry name" value="Lambda_DNA-bd_dom_sf"/>
</dbReference>
<dbReference type="PANTHER" id="PTHR35010">
    <property type="entry name" value="BLL4672 PROTEIN-RELATED"/>
    <property type="match status" value="1"/>
</dbReference>
<protein>
    <submittedName>
        <fullName evidence="3">Transcriptional regulator with XRE-family HTH domain</fullName>
    </submittedName>
</protein>
<evidence type="ECO:0000313" key="3">
    <source>
        <dbReference type="EMBL" id="MBA8807883.1"/>
    </source>
</evidence>
<dbReference type="InterPro" id="IPR001387">
    <property type="entry name" value="Cro/C1-type_HTH"/>
</dbReference>
<dbReference type="Pfam" id="PF13560">
    <property type="entry name" value="HTH_31"/>
    <property type="match status" value="1"/>
</dbReference>
<dbReference type="GO" id="GO:0003677">
    <property type="term" value="F:DNA binding"/>
    <property type="evidence" value="ECO:0007669"/>
    <property type="project" value="InterPro"/>
</dbReference>
<dbReference type="PANTHER" id="PTHR35010:SF2">
    <property type="entry name" value="BLL4672 PROTEIN"/>
    <property type="match status" value="1"/>
</dbReference>
<reference evidence="3 4" key="1">
    <citation type="submission" date="2020-07" db="EMBL/GenBank/DDBJ databases">
        <title>Sequencing the genomes of 1000 actinobacteria strains.</title>
        <authorList>
            <person name="Klenk H.-P."/>
        </authorList>
    </citation>
    <scope>NUCLEOTIDE SEQUENCE [LARGE SCALE GENOMIC DNA]</scope>
    <source>
        <strain evidence="3 4">DSM 44121</strain>
    </source>
</reference>
<gene>
    <name evidence="3" type="ORF">FHX71_001825</name>
</gene>
<feature type="region of interest" description="Disordered" evidence="1">
    <location>
        <begin position="1"/>
        <end position="33"/>
    </location>
</feature>
<keyword evidence="4" id="KW-1185">Reference proteome</keyword>
<dbReference type="SMART" id="SM00530">
    <property type="entry name" value="HTH_XRE"/>
    <property type="match status" value="1"/>
</dbReference>
<dbReference type="PROSITE" id="PS50943">
    <property type="entry name" value="HTH_CROC1"/>
    <property type="match status" value="1"/>
</dbReference>
<dbReference type="CDD" id="cd00093">
    <property type="entry name" value="HTH_XRE"/>
    <property type="match status" value="1"/>
</dbReference>
<sequence>MTDQRQDVRDFLTSRRARVRPEESGLPSFGSTRRVPGLRREEVALLAGVSVEYYARMERGNLSNVSDAVLEAVARALQLDEAEHAHLFDLARAAPRREPRRRRPAPQQVRPVVQRILEAITDAPAWIRNGRQDILAMNELGRALYQPVLATPQRPANAARFTFLDPAARQFLLDWEKNAADTAAALRQEAGRNPDDPALINLIGELSTRSEDFRVRWATHDVLLHRTGVKRLHHPVVGELELSFESFDLPADPGLVMVAYSPAPGSPSADSLALLATWAATTRAEELRHESRSG</sequence>
<dbReference type="InterPro" id="IPR041413">
    <property type="entry name" value="MLTR_LBD"/>
</dbReference>
<comment type="caution">
    <text evidence="3">The sequence shown here is derived from an EMBL/GenBank/DDBJ whole genome shotgun (WGS) entry which is preliminary data.</text>
</comment>
<dbReference type="Pfam" id="PF17765">
    <property type="entry name" value="MLTR_LBD"/>
    <property type="match status" value="1"/>
</dbReference>
<dbReference type="RefSeq" id="WP_182615536.1">
    <property type="nucleotide sequence ID" value="NZ_BAAATF010000006.1"/>
</dbReference>
<dbReference type="Proteomes" id="UP000540568">
    <property type="component" value="Unassembled WGS sequence"/>
</dbReference>
<dbReference type="AlphaFoldDB" id="A0A7W3PDK2"/>
<name>A0A7W3PDK2_9MICO</name>
<dbReference type="SUPFAM" id="SSF47413">
    <property type="entry name" value="lambda repressor-like DNA-binding domains"/>
    <property type="match status" value="1"/>
</dbReference>
<evidence type="ECO:0000259" key="2">
    <source>
        <dbReference type="PROSITE" id="PS50943"/>
    </source>
</evidence>
<dbReference type="Gene3D" id="1.10.260.40">
    <property type="entry name" value="lambda repressor-like DNA-binding domains"/>
    <property type="match status" value="1"/>
</dbReference>
<accession>A0A7W3PDK2</accession>